<evidence type="ECO:0000313" key="2">
    <source>
        <dbReference type="EMBL" id="CUT00479.1"/>
    </source>
</evidence>
<protein>
    <submittedName>
        <fullName evidence="2">Por secretion system C-terminal sorting domain-containing protein</fullName>
    </submittedName>
</protein>
<gene>
    <name evidence="2" type="ORF">JGI24_00780</name>
</gene>
<evidence type="ECO:0000313" key="3">
    <source>
        <dbReference type="Proteomes" id="UP000243065"/>
    </source>
</evidence>
<dbReference type="SUPFAM" id="SSF82171">
    <property type="entry name" value="DPP6 N-terminal domain-like"/>
    <property type="match status" value="1"/>
</dbReference>
<dbReference type="AlphaFoldDB" id="A0A656D5C0"/>
<feature type="domain" description="Secretion system C-terminal sorting" evidence="1">
    <location>
        <begin position="418"/>
        <end position="487"/>
    </location>
</feature>
<name>A0A656D5C0_KRYT1</name>
<dbReference type="Pfam" id="PF18962">
    <property type="entry name" value="Por_Secre_tail"/>
    <property type="match status" value="1"/>
</dbReference>
<sequence>MRTSIFILLTFLFALNLLNSQVPKIGTEFSVEIGSDSVFALAGAFDSEKYLVIMRKELPTGGAQIIGQFLSKVDNSLIGSPILFGITNIPDTALEVGIPQVAFDGSRFLVVWTDGEYGGIKYRFIDAKTFQLSNLYSDSTLRCYLSGVSILHFNSVLNKYFLVFAIKSAGAYYLAGTFIRPDGYMEGSFQISNVPARKEYSLAYGSSKYLICFIKEAGDYDNEVWGQIISESGYQIGGAFLIDGSSEPSDNPLFVTFDGAKFICFFPDEEITGWKIYARFINPDGVTQSGRILITSNAHILPYAVVNNDEILFTCTGFEFSGNHLTSKVIGRFFDLSLSPKSDEFVVFDTLGIKNPVSCFAVYADGKYLAFTTRFRLSFRGDQLYLTDGDVYGVTISPITKVESVSGSPLEFKLYQNYPNPFNPTTTIRFSLPQREHVTLKVFDILGREVATLVNEELNSGEYSVVFEAKGLPSGVYFVRLQAGKFIQQNKMEMIK</sequence>
<accession>A0A656D5C0</accession>
<organism evidence="2 3">
    <name type="scientific">Kryptobacter tengchongensis</name>
    <dbReference type="NCBI Taxonomy" id="1643429"/>
    <lineage>
        <taxon>Bacteria</taxon>
        <taxon>Pseudomonadati</taxon>
        <taxon>Candidatus Kryptoniota</taxon>
        <taxon>Candidatus Kryptobacter</taxon>
    </lineage>
</organism>
<evidence type="ECO:0000259" key="1">
    <source>
        <dbReference type="Pfam" id="PF18962"/>
    </source>
</evidence>
<reference evidence="2 3" key="1">
    <citation type="submission" date="2015-11" db="EMBL/GenBank/DDBJ databases">
        <authorList>
            <person name="Varghese N."/>
        </authorList>
    </citation>
    <scope>NUCLEOTIDE SEQUENCE [LARGE SCALE GENOMIC DNA]</scope>
    <source>
        <strain evidence="2 3">JGI-24</strain>
    </source>
</reference>
<dbReference type="Gene3D" id="2.60.40.4070">
    <property type="match status" value="1"/>
</dbReference>
<keyword evidence="3" id="KW-1185">Reference proteome</keyword>
<dbReference type="RefSeq" id="WP_072150221.1">
    <property type="nucleotide sequence ID" value="NZ_CZVU01000028.1"/>
</dbReference>
<dbReference type="NCBIfam" id="TIGR04183">
    <property type="entry name" value="Por_Secre_tail"/>
    <property type="match status" value="1"/>
</dbReference>
<dbReference type="InterPro" id="IPR026444">
    <property type="entry name" value="Secre_tail"/>
</dbReference>
<dbReference type="Proteomes" id="UP000243065">
    <property type="component" value="Unassembled WGS sequence"/>
</dbReference>
<proteinExistence type="predicted"/>
<dbReference type="EMBL" id="CZVU01000028">
    <property type="protein sequence ID" value="CUT00479.1"/>
    <property type="molecule type" value="Genomic_DNA"/>
</dbReference>